<gene>
    <name evidence="1" type="ORF">ENV30_07045</name>
</gene>
<evidence type="ECO:0000313" key="1">
    <source>
        <dbReference type="EMBL" id="HGI31045.1"/>
    </source>
</evidence>
<dbReference type="InterPro" id="IPR014718">
    <property type="entry name" value="GH-type_carb-bd"/>
</dbReference>
<dbReference type="GO" id="GO:0030246">
    <property type="term" value="F:carbohydrate binding"/>
    <property type="evidence" value="ECO:0007669"/>
    <property type="project" value="InterPro"/>
</dbReference>
<sequence length="364" mass="41215">MAVILGKQMTREEILRRVGDISQLGGVRIAELLDGLERGVRVAEVNTGGGLFYTVLLDRGMDIAWTTYKGVSVGWRSATQNLSPFLFEPEGFGWLRGFHGGLMNTCGLAYAGAPCRDTSTLTHRLEEEDLGLHGRASYLPAGNVYADGAWQGDEYFMWVQGKVREAIVFGEKLVLVRKIWSCLGEKVIHIEDQVTNEGFIESPFMILYHINIGYPLLDEGSVLLLPAARTIPRDHWAEEGKEEWFRFHAPQKGYFEKVYLHYPKTLDDGFGASLLLNERLKLGVYVKFDTKELPYFTEWKMMGEGEYVVGMEPGNCFPLGRKTEREEGRLVILKPGETRKITLEIGIVDGEEEIREFKKYLGMD</sequence>
<name>A0A7V3YH81_9BACT</name>
<dbReference type="CDD" id="cd09023">
    <property type="entry name" value="Aldose_epim_Ec_c4013"/>
    <property type="match status" value="1"/>
</dbReference>
<accession>A0A7V3YH81</accession>
<dbReference type="Gene3D" id="2.70.98.10">
    <property type="match status" value="1"/>
</dbReference>
<organism evidence="1">
    <name type="scientific">Candidatus Caldatribacterium californiense</name>
    <dbReference type="NCBI Taxonomy" id="1454726"/>
    <lineage>
        <taxon>Bacteria</taxon>
        <taxon>Pseudomonadati</taxon>
        <taxon>Atribacterota</taxon>
        <taxon>Atribacteria</taxon>
        <taxon>Atribacterales</taxon>
        <taxon>Candidatus Caldatribacteriaceae</taxon>
        <taxon>Candidatus Caldatribacterium</taxon>
    </lineage>
</organism>
<dbReference type="Pfam" id="PF14486">
    <property type="entry name" value="DUF4432"/>
    <property type="match status" value="1"/>
</dbReference>
<reference evidence="1" key="1">
    <citation type="journal article" date="2020" name="mSystems">
        <title>Genome- and Community-Level Interaction Insights into Carbon Utilization and Element Cycling Functions of Hydrothermarchaeota in Hydrothermal Sediment.</title>
        <authorList>
            <person name="Zhou Z."/>
            <person name="Liu Y."/>
            <person name="Xu W."/>
            <person name="Pan J."/>
            <person name="Luo Z.H."/>
            <person name="Li M."/>
        </authorList>
    </citation>
    <scope>NUCLEOTIDE SEQUENCE [LARGE SCALE GENOMIC DNA]</scope>
    <source>
        <strain evidence="1">SpSt-747</strain>
    </source>
</reference>
<dbReference type="InterPro" id="IPR027839">
    <property type="entry name" value="DUF4432"/>
</dbReference>
<dbReference type="EMBL" id="DTFV01000100">
    <property type="protein sequence ID" value="HGI31045.1"/>
    <property type="molecule type" value="Genomic_DNA"/>
</dbReference>
<proteinExistence type="predicted"/>
<comment type="caution">
    <text evidence="1">The sequence shown here is derived from an EMBL/GenBank/DDBJ whole genome shotgun (WGS) entry which is preliminary data.</text>
</comment>
<dbReference type="AlphaFoldDB" id="A0A7V3YH81"/>
<protein>
    <submittedName>
        <fullName evidence="1">DUF4432 family protein</fullName>
    </submittedName>
</protein>